<evidence type="ECO:0000313" key="3">
    <source>
        <dbReference type="Proteomes" id="UP000003986"/>
    </source>
</evidence>
<accession>D6ATV4</accession>
<protein>
    <recommendedName>
        <fullName evidence="1">Transposase IS701-like DDE domain-containing protein</fullName>
    </recommendedName>
</protein>
<dbReference type="InterPro" id="IPR038721">
    <property type="entry name" value="IS701-like_DDE_dom"/>
</dbReference>
<organism evidence="2 3">
    <name type="scientific">Streptomyces filamentosus NRRL 15998</name>
    <dbReference type="NCBI Taxonomy" id="457431"/>
    <lineage>
        <taxon>Bacteria</taxon>
        <taxon>Bacillati</taxon>
        <taxon>Actinomycetota</taxon>
        <taxon>Actinomycetes</taxon>
        <taxon>Kitasatosporales</taxon>
        <taxon>Streptomycetaceae</taxon>
        <taxon>Streptomyces</taxon>
    </lineage>
</organism>
<dbReference type="Proteomes" id="UP000003986">
    <property type="component" value="Unassembled WGS sequence"/>
</dbReference>
<reference evidence="3" key="1">
    <citation type="submission" date="2008-10" db="EMBL/GenBank/DDBJ databases">
        <authorList>
            <person name="Molnar K."/>
        </authorList>
    </citation>
    <scope>NUCLEOTIDE SEQUENCE [LARGE SCALE GENOMIC DNA]</scope>
    <source>
        <strain evidence="3">NRRL 15998</strain>
    </source>
</reference>
<sequence>MGAEWRVGCGPLQPVGCGVCAGRPARCMPPVIKPTALVSDDSGFLKDGDAWACVARRYTGTADKVSNCQAGASLHLASNGASAAVNWRLFLSGSWDPASPKADPAKVARRDKCAVPAEVGGRSLPTPSRHSG</sequence>
<feature type="domain" description="Transposase IS701-like DDE" evidence="1">
    <location>
        <begin position="28"/>
        <end position="125"/>
    </location>
</feature>
<dbReference type="PANTHER" id="PTHR33627">
    <property type="entry name" value="TRANSPOSASE"/>
    <property type="match status" value="1"/>
</dbReference>
<dbReference type="Pfam" id="PF13546">
    <property type="entry name" value="DDE_5"/>
    <property type="match status" value="1"/>
</dbReference>
<dbReference type="PANTHER" id="PTHR33627:SF1">
    <property type="entry name" value="TRANSPOSASE"/>
    <property type="match status" value="1"/>
</dbReference>
<evidence type="ECO:0000313" key="2">
    <source>
        <dbReference type="EMBL" id="EFE76160.2"/>
    </source>
</evidence>
<proteinExistence type="predicted"/>
<dbReference type="InterPro" id="IPR039365">
    <property type="entry name" value="IS701-like"/>
</dbReference>
<name>D6ATV4_STRFL</name>
<gene>
    <name evidence="2" type="ORF">SSGG_03527</name>
</gene>
<reference evidence="3" key="2">
    <citation type="submission" date="2008-12" db="EMBL/GenBank/DDBJ databases">
        <title>Annotation of Streptomyces roseosporus strain NRRL 15998.</title>
        <authorList>
            <consortium name="The Broad Institute Genome Sequencing Platform"/>
            <consortium name="Broad Institute Microbial Sequencing Center"/>
            <person name="Fischbach M."/>
            <person name="Ward D."/>
            <person name="Young S."/>
            <person name="Kodira C.D."/>
            <person name="Zeng Q."/>
            <person name="Koehrsen M."/>
            <person name="Godfrey P."/>
            <person name="Alvarado L."/>
            <person name="Berlin A.M."/>
            <person name="Borenstein D."/>
            <person name="Chen Z."/>
            <person name="Engels R."/>
            <person name="Freedman E."/>
            <person name="Gellesch M."/>
            <person name="Goldberg J."/>
            <person name="Griggs A."/>
            <person name="Gujja S."/>
            <person name="Heiman D.I."/>
            <person name="Hepburn T.A."/>
            <person name="Howarth C."/>
            <person name="Jen D."/>
            <person name="Larson L."/>
            <person name="Lewis B."/>
            <person name="Mehta T."/>
            <person name="Park D."/>
            <person name="Pearson M."/>
            <person name="Roberts A."/>
            <person name="Saif S."/>
            <person name="Shea T.D."/>
            <person name="Shenoy N."/>
            <person name="Sisk P."/>
            <person name="Stolte C."/>
            <person name="Sykes S.N."/>
            <person name="Walk T."/>
            <person name="White J."/>
            <person name="Yandava C."/>
            <person name="Straight P."/>
            <person name="Clardy J."/>
            <person name="Hung D."/>
            <person name="Kolter R."/>
            <person name="Mekalanos J."/>
            <person name="Walker S."/>
            <person name="Walsh C.T."/>
            <person name="Wieland B.L.C."/>
            <person name="Ilzarbe M."/>
            <person name="Galagan J."/>
            <person name="Nusbaum C."/>
            <person name="Birren B."/>
        </authorList>
    </citation>
    <scope>NUCLEOTIDE SEQUENCE [LARGE SCALE GENOMIC DNA]</scope>
    <source>
        <strain evidence="3">NRRL 15998</strain>
    </source>
</reference>
<dbReference type="EMBL" id="DS999644">
    <property type="protein sequence ID" value="EFE76160.2"/>
    <property type="molecule type" value="Genomic_DNA"/>
</dbReference>
<evidence type="ECO:0000259" key="1">
    <source>
        <dbReference type="Pfam" id="PF13546"/>
    </source>
</evidence>
<dbReference type="AlphaFoldDB" id="D6ATV4"/>